<dbReference type="EMBL" id="CP002902">
    <property type="protein sequence ID" value="AEJ42556.1"/>
    <property type="molecule type" value="Genomic_DNA"/>
</dbReference>
<proteinExistence type="predicted"/>
<sequence>MGSSGERLGPGCVGVRRMCTYVISQFVGFQAARECEIRDAR</sequence>
<dbReference type="AlphaFoldDB" id="F8ID90"/>
<reference evidence="2" key="2">
    <citation type="submission" date="2011-06" db="EMBL/GenBank/DDBJ databases">
        <title>The complete genome sequence of Alicyclobacillus acidocaldarius sp. Tc-4-1.</title>
        <authorList>
            <person name="Chen Y."/>
            <person name="He Y."/>
            <person name="Dong Z."/>
            <person name="Hu S."/>
        </authorList>
    </citation>
    <scope>NUCLEOTIDE SEQUENCE [LARGE SCALE GENOMIC DNA]</scope>
    <source>
        <strain evidence="2">Tc-4-1</strain>
    </source>
</reference>
<dbReference type="PATRIC" id="fig|1048834.4.peg.561"/>
<reference evidence="1 2" key="1">
    <citation type="journal article" date="2011" name="J. Bacteriol.">
        <title>Complete Genome Sequence of Alicyclobacillus acidocaldarius Strain Tc-4-1.</title>
        <authorList>
            <person name="Chen Y."/>
            <person name="He Y."/>
            <person name="Zhang B."/>
            <person name="Yang J."/>
            <person name="Li W."/>
            <person name="Dong Z."/>
            <person name="Hu S."/>
        </authorList>
    </citation>
    <scope>NUCLEOTIDE SEQUENCE [LARGE SCALE GENOMIC DNA]</scope>
    <source>
        <strain evidence="1 2">Tc-4-1</strain>
    </source>
</reference>
<name>F8ID90_ALIAT</name>
<protein>
    <submittedName>
        <fullName evidence="1">Uncharacterized protein</fullName>
    </submittedName>
</protein>
<gene>
    <name evidence="1" type="ordered locus">TC41_0597</name>
</gene>
<dbReference type="HOGENOM" id="CLU_3264702_0_0_9"/>
<organism evidence="1 2">
    <name type="scientific">Alicyclobacillus acidocaldarius (strain Tc-4-1)</name>
    <name type="common">Bacillus acidocaldarius</name>
    <dbReference type="NCBI Taxonomy" id="1048834"/>
    <lineage>
        <taxon>Bacteria</taxon>
        <taxon>Bacillati</taxon>
        <taxon>Bacillota</taxon>
        <taxon>Bacilli</taxon>
        <taxon>Bacillales</taxon>
        <taxon>Alicyclobacillaceae</taxon>
        <taxon>Alicyclobacillus</taxon>
    </lineage>
</organism>
<evidence type="ECO:0000313" key="2">
    <source>
        <dbReference type="Proteomes" id="UP000000292"/>
    </source>
</evidence>
<dbReference type="STRING" id="1048834.TC41_0597"/>
<dbReference type="Proteomes" id="UP000000292">
    <property type="component" value="Chromosome"/>
</dbReference>
<evidence type="ECO:0000313" key="1">
    <source>
        <dbReference type="EMBL" id="AEJ42556.1"/>
    </source>
</evidence>
<dbReference type="KEGG" id="aad:TC41_0597"/>
<accession>F8ID90</accession>